<comment type="subunit">
    <text evidence="6">Homohexamer.</text>
</comment>
<dbReference type="KEGG" id="mlv:CVS47_03112"/>
<evidence type="ECO:0000256" key="2">
    <source>
        <dbReference type="ARBA" id="ARBA00001946"/>
    </source>
</evidence>
<evidence type="ECO:0000256" key="14">
    <source>
        <dbReference type="ARBA" id="ARBA00030169"/>
    </source>
</evidence>
<dbReference type="AlphaFoldDB" id="A0A3Q9J0H6"/>
<accession>A0A3Q9J0H6</accession>
<reference evidence="19 20" key="1">
    <citation type="submission" date="2018-08" db="EMBL/GenBank/DDBJ databases">
        <title>Microbacterium lemovicicum sp. nov., a bacterium isolated from a natural uranium-rich soil.</title>
        <authorList>
            <person name="ORTET P."/>
        </authorList>
    </citation>
    <scope>NUCLEOTIDE SEQUENCE [LARGE SCALE GENOMIC DNA]</scope>
    <source>
        <strain evidence="19 20">Viu22</strain>
    </source>
</reference>
<dbReference type="OrthoDB" id="943692at2"/>
<dbReference type="InterPro" id="IPR005493">
    <property type="entry name" value="RraA/RraA-like"/>
</dbReference>
<keyword evidence="11 18" id="KW-0460">Magnesium</keyword>
<dbReference type="SUPFAM" id="SSF89562">
    <property type="entry name" value="RraA-like"/>
    <property type="match status" value="1"/>
</dbReference>
<dbReference type="EC" id="4.1.3.17" evidence="7"/>
<dbReference type="InterPro" id="IPR036704">
    <property type="entry name" value="RraA/RraA-like_sf"/>
</dbReference>
<dbReference type="FunFam" id="3.50.30.40:FF:000002">
    <property type="entry name" value="4-carboxy-4-hydroxy-2-oxoadipate aldolase/oxaloacetate decarboxylase"/>
    <property type="match status" value="1"/>
</dbReference>
<evidence type="ECO:0000256" key="6">
    <source>
        <dbReference type="ARBA" id="ARBA00011643"/>
    </source>
</evidence>
<dbReference type="EC" id="4.1.1.112" evidence="8"/>
<evidence type="ECO:0000256" key="11">
    <source>
        <dbReference type="ARBA" id="ARBA00022842"/>
    </source>
</evidence>
<dbReference type="GO" id="GO:0046872">
    <property type="term" value="F:metal ion binding"/>
    <property type="evidence" value="ECO:0007669"/>
    <property type="project" value="UniProtKB-KW"/>
</dbReference>
<dbReference type="NCBIfam" id="NF006731">
    <property type="entry name" value="PRK09262.1"/>
    <property type="match status" value="1"/>
</dbReference>
<evidence type="ECO:0000256" key="4">
    <source>
        <dbReference type="ARBA" id="ARBA00008621"/>
    </source>
</evidence>
<sequence length="236" mass="24495">MTAGPVIVTDIARADAAIVDALAAFGSATVHEAMGRIGYAGPRIRPLQSGTAIAGSAVTVQAAPGDNLMVHVAIEQAQPGDVIVVVPVTDSPYGFIGDLMATQMQVRGVRGYVTTGGVRDTAELRGMGFPVWTAHVSAQGTVKDTAGSVNVPVLLHDVRVCAGDIVVADDDGVTVVPRARAAATLEAAQARVDREAANRERYRAGEISMDLNALRPVIADLGVRVVTQAEFEAEDD</sequence>
<dbReference type="Gene3D" id="3.50.30.40">
    <property type="entry name" value="Ribonuclease E inhibitor RraA/RraA-like"/>
    <property type="match status" value="1"/>
</dbReference>
<evidence type="ECO:0000256" key="15">
    <source>
        <dbReference type="ARBA" id="ARBA00032305"/>
    </source>
</evidence>
<keyword evidence="12 19" id="KW-0456">Lyase</keyword>
<feature type="binding site" evidence="18">
    <location>
        <position position="119"/>
    </location>
    <ligand>
        <name>substrate</name>
    </ligand>
</feature>
<comment type="cofactor">
    <cofactor evidence="3">
        <name>a divalent metal cation</name>
        <dbReference type="ChEBI" id="CHEBI:60240"/>
    </cofactor>
</comment>
<comment type="similarity">
    <text evidence="17">Belongs to the LigK/PcmE family.</text>
</comment>
<evidence type="ECO:0000256" key="7">
    <source>
        <dbReference type="ARBA" id="ARBA00012213"/>
    </source>
</evidence>
<dbReference type="EMBL" id="CP031423">
    <property type="protein sequence ID" value="AZS38455.1"/>
    <property type="molecule type" value="Genomic_DNA"/>
</dbReference>
<feature type="binding site" evidence="18">
    <location>
        <begin position="97"/>
        <end position="100"/>
    </location>
    <ligand>
        <name>substrate</name>
    </ligand>
</feature>
<protein>
    <recommendedName>
        <fullName evidence="9">Putative 4-hydroxy-4-methyl-2-oxoglutarate aldolase</fullName>
        <ecNumber evidence="8">4.1.1.112</ecNumber>
        <ecNumber evidence="7">4.1.3.17</ecNumber>
    </recommendedName>
    <alternativeName>
        <fullName evidence="15">Oxaloacetate decarboxylase</fullName>
    </alternativeName>
    <alternativeName>
        <fullName evidence="14">RraA-like protein</fullName>
    </alternativeName>
</protein>
<evidence type="ECO:0000313" key="20">
    <source>
        <dbReference type="Proteomes" id="UP000276888"/>
    </source>
</evidence>
<dbReference type="RefSeq" id="WP_127096882.1">
    <property type="nucleotide sequence ID" value="NZ_CP031423.1"/>
</dbReference>
<proteinExistence type="inferred from homology"/>
<dbReference type="GO" id="GO:0047443">
    <property type="term" value="F:4-hydroxy-4-methyl-2-oxoglutarate aldolase activity"/>
    <property type="evidence" value="ECO:0007669"/>
    <property type="project" value="UniProtKB-EC"/>
</dbReference>
<evidence type="ECO:0000256" key="12">
    <source>
        <dbReference type="ARBA" id="ARBA00023239"/>
    </source>
</evidence>
<dbReference type="Proteomes" id="UP000276888">
    <property type="component" value="Chromosome"/>
</dbReference>
<dbReference type="GO" id="GO:0032787">
    <property type="term" value="P:monocarboxylic acid metabolic process"/>
    <property type="evidence" value="ECO:0007669"/>
    <property type="project" value="UniProtKB-ARBA"/>
</dbReference>
<keyword evidence="20" id="KW-1185">Reference proteome</keyword>
<evidence type="ECO:0000256" key="10">
    <source>
        <dbReference type="ARBA" id="ARBA00022723"/>
    </source>
</evidence>
<dbReference type="GO" id="GO:0046395">
    <property type="term" value="P:carboxylic acid catabolic process"/>
    <property type="evidence" value="ECO:0007669"/>
    <property type="project" value="UniProtKB-ARBA"/>
</dbReference>
<keyword evidence="10 18" id="KW-0479">Metal-binding</keyword>
<dbReference type="PANTHER" id="PTHR33254">
    <property type="entry name" value="4-HYDROXY-4-METHYL-2-OXOGLUTARATE ALDOLASE 3-RELATED"/>
    <property type="match status" value="1"/>
</dbReference>
<evidence type="ECO:0000313" key="19">
    <source>
        <dbReference type="EMBL" id="AZS38455.1"/>
    </source>
</evidence>
<feature type="binding site" evidence="18">
    <location>
        <position position="120"/>
    </location>
    <ligand>
        <name>Mg(2+)</name>
        <dbReference type="ChEBI" id="CHEBI:18420"/>
    </ligand>
</feature>
<evidence type="ECO:0000256" key="8">
    <source>
        <dbReference type="ARBA" id="ARBA00012947"/>
    </source>
</evidence>
<dbReference type="Pfam" id="PF03737">
    <property type="entry name" value="RraA-like"/>
    <property type="match status" value="1"/>
</dbReference>
<comment type="similarity">
    <text evidence="4">Belongs to the class II aldolase/RraA-like family.</text>
</comment>
<comment type="cofactor">
    <cofactor evidence="2 18">
        <name>Mg(2+)</name>
        <dbReference type="ChEBI" id="CHEBI:18420"/>
    </cofactor>
</comment>
<name>A0A3Q9J0H6_9MICO</name>
<evidence type="ECO:0000256" key="5">
    <source>
        <dbReference type="ARBA" id="ARBA00011233"/>
    </source>
</evidence>
<evidence type="ECO:0000256" key="17">
    <source>
        <dbReference type="ARBA" id="ARBA00061585"/>
    </source>
</evidence>
<comment type="catalytic activity">
    <reaction evidence="16">
        <text>oxaloacetate + H(+) = pyruvate + CO2</text>
        <dbReference type="Rhea" id="RHEA:15641"/>
        <dbReference type="ChEBI" id="CHEBI:15361"/>
        <dbReference type="ChEBI" id="CHEBI:15378"/>
        <dbReference type="ChEBI" id="CHEBI:16452"/>
        <dbReference type="ChEBI" id="CHEBI:16526"/>
        <dbReference type="EC" id="4.1.1.112"/>
    </reaction>
</comment>
<dbReference type="CDD" id="cd16841">
    <property type="entry name" value="RraA_family"/>
    <property type="match status" value="1"/>
</dbReference>
<comment type="subunit">
    <text evidence="5">Homotrimer.</text>
</comment>
<organism evidence="19 20">
    <name type="scientific">Microbacterium lemovicicum</name>
    <dbReference type="NCBI Taxonomy" id="1072463"/>
    <lineage>
        <taxon>Bacteria</taxon>
        <taxon>Bacillati</taxon>
        <taxon>Actinomycetota</taxon>
        <taxon>Actinomycetes</taxon>
        <taxon>Micrococcales</taxon>
        <taxon>Microbacteriaceae</taxon>
        <taxon>Microbacterium</taxon>
    </lineage>
</organism>
<dbReference type="GO" id="GO:0008948">
    <property type="term" value="F:oxaloacetate decarboxylase activity"/>
    <property type="evidence" value="ECO:0007669"/>
    <property type="project" value="UniProtKB-EC"/>
</dbReference>
<evidence type="ECO:0000256" key="9">
    <source>
        <dbReference type="ARBA" id="ARBA00016549"/>
    </source>
</evidence>
<evidence type="ECO:0000256" key="18">
    <source>
        <dbReference type="PIRSR" id="PIRSR605493-1"/>
    </source>
</evidence>
<evidence type="ECO:0000256" key="13">
    <source>
        <dbReference type="ARBA" id="ARBA00025046"/>
    </source>
</evidence>
<evidence type="ECO:0000256" key="16">
    <source>
        <dbReference type="ARBA" id="ARBA00047973"/>
    </source>
</evidence>
<comment type="catalytic activity">
    <reaction evidence="1">
        <text>4-hydroxy-4-methyl-2-oxoglutarate = 2 pyruvate</text>
        <dbReference type="Rhea" id="RHEA:22748"/>
        <dbReference type="ChEBI" id="CHEBI:15361"/>
        <dbReference type="ChEBI" id="CHEBI:58276"/>
        <dbReference type="EC" id="4.1.3.17"/>
    </reaction>
</comment>
<comment type="function">
    <text evidence="13">Catalyzes the aldol cleavage of 4-hydroxy-4-methyl-2-oxoglutarate (HMG) into 2 molecules of pyruvate. Also contains a secondary oxaloacetate (OAA) decarboxylase activity due to the common pyruvate enolate transition state formed following C-C bond cleavage in the retro-aldol and decarboxylation reactions.</text>
</comment>
<evidence type="ECO:0000256" key="1">
    <source>
        <dbReference type="ARBA" id="ARBA00001342"/>
    </source>
</evidence>
<dbReference type="PANTHER" id="PTHR33254:SF16">
    <property type="entry name" value="BLR3842 PROTEIN"/>
    <property type="match status" value="1"/>
</dbReference>
<gene>
    <name evidence="19" type="primary">galC</name>
    <name evidence="19" type="ORF">CVS47_03112</name>
</gene>
<evidence type="ECO:0000256" key="3">
    <source>
        <dbReference type="ARBA" id="ARBA00001968"/>
    </source>
</evidence>
<dbReference type="GO" id="GO:0019336">
    <property type="term" value="P:phenol-containing compound catabolic process"/>
    <property type="evidence" value="ECO:0007669"/>
    <property type="project" value="UniProtKB-ARBA"/>
</dbReference>